<dbReference type="EMBL" id="CSBK01000834">
    <property type="protein sequence ID" value="COX98113.1"/>
    <property type="molecule type" value="Genomic_DNA"/>
</dbReference>
<reference evidence="2" key="1">
    <citation type="submission" date="2015-03" db="EMBL/GenBank/DDBJ databases">
        <authorList>
            <consortium name="Pathogen Informatics"/>
            <person name="Murphy D."/>
        </authorList>
    </citation>
    <scope>NUCLEOTIDE SEQUENCE</scope>
    <source>
        <strain evidence="2">N09902308</strain>
    </source>
</reference>
<evidence type="ECO:0000313" key="2">
    <source>
        <dbReference type="EMBL" id="COX98113.1"/>
    </source>
</evidence>
<accession>A0A0U0SSG4</accession>
<evidence type="ECO:0000313" key="3">
    <source>
        <dbReference type="Proteomes" id="UP000038802"/>
    </source>
</evidence>
<organism evidence="1 3">
    <name type="scientific">Mycobacterium tuberculosis</name>
    <dbReference type="NCBI Taxonomy" id="1773"/>
    <lineage>
        <taxon>Bacteria</taxon>
        <taxon>Bacillati</taxon>
        <taxon>Actinomycetota</taxon>
        <taxon>Actinomycetes</taxon>
        <taxon>Mycobacteriales</taxon>
        <taxon>Mycobacteriaceae</taxon>
        <taxon>Mycobacterium</taxon>
        <taxon>Mycobacterium tuberculosis complex</taxon>
    </lineage>
</organism>
<dbReference type="Proteomes" id="UP000038802">
    <property type="component" value="Unassembled WGS sequence"/>
</dbReference>
<proteinExistence type="predicted"/>
<evidence type="ECO:0000313" key="4">
    <source>
        <dbReference type="Proteomes" id="UP000039021"/>
    </source>
</evidence>
<dbReference type="Proteomes" id="UP000039021">
    <property type="component" value="Unassembled WGS sequence"/>
</dbReference>
<reference evidence="3 4" key="2">
    <citation type="submission" date="2015-03" db="EMBL/GenBank/DDBJ databases">
        <authorList>
            <consortium name="Pathogen Informatics"/>
        </authorList>
    </citation>
    <scope>NUCLEOTIDE SEQUENCE [LARGE SCALE GENOMIC DNA]</scope>
    <source>
        <strain evidence="3">K00500041</strain>
        <strain evidence="4">N09902308</strain>
    </source>
</reference>
<sequence>MTSAPSKSVVAARPAPEVPLTATTVTAGSIRSAASAGKSASSAAVG</sequence>
<gene>
    <name evidence="1" type="ORF">ERS007703_04509</name>
    <name evidence="2" type="ORF">ERS007739_01965</name>
</gene>
<reference evidence="1" key="3">
    <citation type="submission" date="2015-03" db="EMBL/GenBank/DDBJ databases">
        <authorList>
            <person name="Murphy D."/>
        </authorList>
    </citation>
    <scope>NUCLEOTIDE SEQUENCE [LARGE SCALE GENOMIC DNA]</scope>
    <source>
        <strain evidence="1">K00500041</strain>
    </source>
</reference>
<name>A0A0U0SSG4_MYCTX</name>
<dbReference type="AlphaFoldDB" id="A0A0U0SSG4"/>
<dbReference type="EMBL" id="CSAE01000809">
    <property type="protein sequence ID" value="COW94922.1"/>
    <property type="molecule type" value="Genomic_DNA"/>
</dbReference>
<protein>
    <submittedName>
        <fullName evidence="1">Uncharacterized protein</fullName>
    </submittedName>
</protein>
<evidence type="ECO:0000313" key="1">
    <source>
        <dbReference type="EMBL" id="COW94922.1"/>
    </source>
</evidence>